<sequence length="386" mass="45588">MMFIQVFGKESITRLDWDSVKNGKVLRKYYEPLVKNSSKIFVRNSDHQVEILQVGTELYPLTIGRKSNKKTCYLFSLKAQYIDYTREEVLKGSSYNKSQKAIVKFFFPFLRVFGSWMGMERTVFVNNFFLATNLYEKDTLLSDTMVTQYLKEYYPNCVIAFRSINESTDSHLLNKLKLHGGLPLACRQLYILDPKHDNFQKKRPVIRDRKLWEKTKDLYWQKVLRFDKIEISTLLTFYRDLYLKKYSQLNPDYSADFLEASMNSKILDFYILREISSDVPLAVQAVERTKHVVCTPFIGYDHMKPKNIGLYRLMHLKLSEIAIEEDKIFNMSSGASTFKKQRGGVPCFDYHIIFIDHLPKRVQWFWKQLYSISESIIKPAMKNLKV</sequence>
<dbReference type="Proteomes" id="UP001255246">
    <property type="component" value="Unassembled WGS sequence"/>
</dbReference>
<dbReference type="EMBL" id="JAVRHR010000003">
    <property type="protein sequence ID" value="MDT0608317.1"/>
    <property type="molecule type" value="Genomic_DNA"/>
</dbReference>
<dbReference type="RefSeq" id="WP_311352942.1">
    <property type="nucleotide sequence ID" value="NZ_JAVRHR010000003.1"/>
</dbReference>
<proteinExistence type="predicted"/>
<keyword evidence="2" id="KW-1185">Reference proteome</keyword>
<comment type="caution">
    <text evidence="1">The sequence shown here is derived from an EMBL/GenBank/DDBJ whole genome shotgun (WGS) entry which is preliminary data.</text>
</comment>
<gene>
    <name evidence="1" type="ORF">RM706_14820</name>
</gene>
<name>A0ABU3ADQ3_9FLAO</name>
<organism evidence="1 2">
    <name type="scientific">Croceitalea rosinachiae</name>
    <dbReference type="NCBI Taxonomy" id="3075596"/>
    <lineage>
        <taxon>Bacteria</taxon>
        <taxon>Pseudomonadati</taxon>
        <taxon>Bacteroidota</taxon>
        <taxon>Flavobacteriia</taxon>
        <taxon>Flavobacteriales</taxon>
        <taxon>Flavobacteriaceae</taxon>
        <taxon>Croceitalea</taxon>
    </lineage>
</organism>
<accession>A0ABU3ADQ3</accession>
<evidence type="ECO:0008006" key="3">
    <source>
        <dbReference type="Google" id="ProtNLM"/>
    </source>
</evidence>
<protein>
    <recommendedName>
        <fullName evidence="3">Acetyltransferase (GNAT) domain-containing protein</fullName>
    </recommendedName>
</protein>
<reference evidence="1 2" key="1">
    <citation type="submission" date="2023-09" db="EMBL/GenBank/DDBJ databases">
        <authorList>
            <person name="Rey-Velasco X."/>
        </authorList>
    </citation>
    <scope>NUCLEOTIDE SEQUENCE [LARGE SCALE GENOMIC DNA]</scope>
    <source>
        <strain evidence="1 2">F388</strain>
    </source>
</reference>
<evidence type="ECO:0000313" key="1">
    <source>
        <dbReference type="EMBL" id="MDT0608317.1"/>
    </source>
</evidence>
<evidence type="ECO:0000313" key="2">
    <source>
        <dbReference type="Proteomes" id="UP001255246"/>
    </source>
</evidence>